<evidence type="ECO:0000313" key="5">
    <source>
        <dbReference type="Proteomes" id="UP000188268"/>
    </source>
</evidence>
<dbReference type="OrthoDB" id="991067at2759"/>
<dbReference type="Proteomes" id="UP000188268">
    <property type="component" value="Unassembled WGS sequence"/>
</dbReference>
<protein>
    <submittedName>
        <fullName evidence="4">Transposon, En/Spm-like protein</fullName>
    </submittedName>
</protein>
<evidence type="ECO:0000256" key="1">
    <source>
        <dbReference type="SAM" id="MobiDB-lite"/>
    </source>
</evidence>
<comment type="caution">
    <text evidence="4">The sequence shown here is derived from an EMBL/GenBank/DDBJ whole genome shotgun (WGS) entry which is preliminary data.</text>
</comment>
<feature type="domain" description="DUF4216" evidence="2">
    <location>
        <begin position="736"/>
        <end position="811"/>
    </location>
</feature>
<organism evidence="4 5">
    <name type="scientific">Corchorus capsularis</name>
    <name type="common">Jute</name>
    <dbReference type="NCBI Taxonomy" id="210143"/>
    <lineage>
        <taxon>Eukaryota</taxon>
        <taxon>Viridiplantae</taxon>
        <taxon>Streptophyta</taxon>
        <taxon>Embryophyta</taxon>
        <taxon>Tracheophyta</taxon>
        <taxon>Spermatophyta</taxon>
        <taxon>Magnoliopsida</taxon>
        <taxon>eudicotyledons</taxon>
        <taxon>Gunneridae</taxon>
        <taxon>Pentapetalae</taxon>
        <taxon>rosids</taxon>
        <taxon>malvids</taxon>
        <taxon>Malvales</taxon>
        <taxon>Malvaceae</taxon>
        <taxon>Grewioideae</taxon>
        <taxon>Apeibeae</taxon>
        <taxon>Corchorus</taxon>
    </lineage>
</organism>
<evidence type="ECO:0000259" key="3">
    <source>
        <dbReference type="Pfam" id="PF13960"/>
    </source>
</evidence>
<dbReference type="InterPro" id="IPR004252">
    <property type="entry name" value="Probable_transposase_24"/>
</dbReference>
<feature type="compositionally biased region" description="Basic residues" evidence="1">
    <location>
        <begin position="938"/>
        <end position="949"/>
    </location>
</feature>
<feature type="compositionally biased region" description="Polar residues" evidence="1">
    <location>
        <begin position="1016"/>
        <end position="1026"/>
    </location>
</feature>
<feature type="compositionally biased region" description="Polar residues" evidence="1">
    <location>
        <begin position="1422"/>
        <end position="1461"/>
    </location>
</feature>
<feature type="compositionally biased region" description="Polar residues" evidence="1">
    <location>
        <begin position="1062"/>
        <end position="1074"/>
    </location>
</feature>
<sequence length="1490" mass="170029">MSSLNEYQRMVMDSGLYEFRGNENESNNENVFEEMPNPSAARFFSLLKDADEEVWEGCTTHSKLSAVSQLLNCKSESNMSDVTFDRLLSIIKDLLPGGDKLPPSFYRTKKMMSNLGLGYQKIHACVNNCMLFYKDSESILECSVCGHPRYKSMKMVGRKQKGIPYKVLRYLALTPKLRRLYMSTKIAEHMTWHAFNRSPNGELRHPVDSEAWKHFDRTYPWFAQEVRNVRLGLCTDGFSPFGPNAKPYSCWPVIITVYNLPPWMCMKQPYMSLNMIIPGPKNPGKHIDVFLRPLIDELSHLWNVGVETYDAFRKQNFKLHAALLWTINDFPAYGMLSGWSTHGRLSCPYCMENTKAFQLKHGRKTSFFDCHQQFLPPNHPYRKQRDKFSKRVENDEPLERLSGEVIFHRVNALPDFVFGTESGKQTFEGFGVTHNWVKKSIFWELDYWHTNLVRHNLDVMHVEKNVFDNVFNTVMDVKGKTKDNVKARMDLPLYCKRPDLELQTRDGKVYKPIASYTLSSDQKKLVYEWVQQIRFLHHLKKKVRNRNYVEGSICEAYLIEEISTFCSHYFDINVQTRLNRAPRNDDGGDMDPKGRLSIFTHLGRPLETKGSHRYLNDVEYKAAETYVLMNREEIAPFIEETPTISDRELEKYRENNFSTWLKQVVNSNDVDSRIYELARGPSHIATFYKGFFVNGFKFHTELYGQHKKTMNSGVWIKGSCYNDNERDFYGVLVDIIELEYLGDGNKIVLFKCRWFDIVRGVVVHPRHGLVKVNHKSRLASNEPFVLAAQALQVCYSPYPSNKGPRQDWWVVFKVKARSRYDWVSNHEVDDVSKPESIYQEDLFAPSTIHPSKEVDREGILISGYMEEVGVIQQHDEEEESEEESEEELEDEEEEDILESEEEPNDEVVDYMSNSSYSLSDFIVSDLIGKMSGGNVKKLQFKSKKKRKLTHSSSSDQPTVVQQFPTDQTFMETETQPFVEPSSTEIPGDRVAATNDRNREDGVAMAAGIPKKGRGSNHGTTTPSVPSMRTLPTILDGSSMNVPSNSVLNHVGGVAQAAANQNTETQPSVESSSTEIPGDGVAATNNGIREDGVAMAAGIPRRGRGPNRGTATPSNPSMRKQLTILDRSAFSDPKVVTNISSILKGNYNHPWPTWSQVDKRVKYLLWKTFQDLYTWEVHENNLVEDIWDLKCDERLRDGFCKARKRARELARTKDWNALKPFNPKWIPNPVWVRLIEDVWSKEEWEKNSEIASANRKSSADGSISKHAGGSRSFHAHKEALRLENNGREPTHAEVFEKTHKRKNGKFVDSKSKRVCKKYKSLLKDKYGENVTQQPQFDADFWKESIGKVNYGHLYGFGTLQNPKELLGSSSTNTEAPSMNASSQLPQPSEELMNELVNQCLAKLSSMGVIPIVPPTSGGVEVPSPSNVANQSASALDTDQIRLSASPGNIERTSSSPNHSIPQLDSELNHENVSNEGEGTRSEDDGNEWFDK</sequence>
<feature type="compositionally biased region" description="Basic and acidic residues" evidence="1">
    <location>
        <begin position="1476"/>
        <end position="1490"/>
    </location>
</feature>
<reference evidence="4 5" key="1">
    <citation type="submission" date="2013-09" db="EMBL/GenBank/DDBJ databases">
        <title>Corchorus capsularis genome sequencing.</title>
        <authorList>
            <person name="Alam M."/>
            <person name="Haque M.S."/>
            <person name="Islam M.S."/>
            <person name="Emdad E.M."/>
            <person name="Islam M.M."/>
            <person name="Ahmed B."/>
            <person name="Halim A."/>
            <person name="Hossen Q.M.M."/>
            <person name="Hossain M.Z."/>
            <person name="Ahmed R."/>
            <person name="Khan M.M."/>
            <person name="Islam R."/>
            <person name="Rashid M.M."/>
            <person name="Khan S.A."/>
            <person name="Rahman M.S."/>
            <person name="Alam M."/>
        </authorList>
    </citation>
    <scope>NUCLEOTIDE SEQUENCE [LARGE SCALE GENOMIC DNA]</scope>
    <source>
        <strain evidence="5">cv. CVL-1</strain>
        <tissue evidence="4">Whole seedling</tissue>
    </source>
</reference>
<feature type="region of interest" description="Disordered" evidence="1">
    <location>
        <begin position="1007"/>
        <end position="1028"/>
    </location>
</feature>
<dbReference type="Pfam" id="PF13960">
    <property type="entry name" value="DUF4218"/>
    <property type="match status" value="1"/>
</dbReference>
<dbReference type="PANTHER" id="PTHR10775">
    <property type="entry name" value="OS08G0208400 PROTEIN"/>
    <property type="match status" value="1"/>
</dbReference>
<dbReference type="InterPro" id="IPR025312">
    <property type="entry name" value="DUF4216"/>
</dbReference>
<feature type="domain" description="DUF4218" evidence="3">
    <location>
        <begin position="534"/>
        <end position="584"/>
    </location>
</feature>
<dbReference type="PANTHER" id="PTHR10775:SF183">
    <property type="entry name" value="TRANSPOSON, EN_SPM-LIKE, TRANSPOSASE-ASSOCIATED DOMAIN PROTEIN-RELATED"/>
    <property type="match status" value="1"/>
</dbReference>
<dbReference type="EMBL" id="AWWV01014265">
    <property type="protein sequence ID" value="OMO57998.1"/>
    <property type="molecule type" value="Genomic_DNA"/>
</dbReference>
<name>A0A1R3GIT6_COCAP</name>
<feature type="region of interest" description="Disordered" evidence="1">
    <location>
        <begin position="1249"/>
        <end position="1270"/>
    </location>
</feature>
<feature type="compositionally biased region" description="Polar residues" evidence="1">
    <location>
        <begin position="1249"/>
        <end position="1260"/>
    </location>
</feature>
<feature type="compositionally biased region" description="Polar residues" evidence="1">
    <location>
        <begin position="1366"/>
        <end position="1385"/>
    </location>
</feature>
<dbReference type="Pfam" id="PF13952">
    <property type="entry name" value="DUF4216"/>
    <property type="match status" value="1"/>
</dbReference>
<feature type="region of interest" description="Disordered" evidence="1">
    <location>
        <begin position="1097"/>
        <end position="1116"/>
    </location>
</feature>
<dbReference type="InterPro" id="IPR004242">
    <property type="entry name" value="Transposase_21"/>
</dbReference>
<feature type="region of interest" description="Disordered" evidence="1">
    <location>
        <begin position="1057"/>
        <end position="1086"/>
    </location>
</feature>
<feature type="region of interest" description="Disordered" evidence="1">
    <location>
        <begin position="1419"/>
        <end position="1490"/>
    </location>
</feature>
<dbReference type="InterPro" id="IPR025452">
    <property type="entry name" value="DUF4218"/>
</dbReference>
<feature type="compositionally biased region" description="Acidic residues" evidence="1">
    <location>
        <begin position="875"/>
        <end position="907"/>
    </location>
</feature>
<keyword evidence="5" id="KW-1185">Reference proteome</keyword>
<gene>
    <name evidence="4" type="ORF">CCACVL1_25626</name>
</gene>
<evidence type="ECO:0000313" key="4">
    <source>
        <dbReference type="EMBL" id="OMO57998.1"/>
    </source>
</evidence>
<feature type="region of interest" description="Disordered" evidence="1">
    <location>
        <begin position="872"/>
        <end position="907"/>
    </location>
</feature>
<proteinExistence type="predicted"/>
<dbReference type="Gramene" id="OMO57998">
    <property type="protein sequence ID" value="OMO57998"/>
    <property type="gene ID" value="CCACVL1_25626"/>
</dbReference>
<dbReference type="Pfam" id="PF02992">
    <property type="entry name" value="Transposase_21"/>
    <property type="match status" value="1"/>
</dbReference>
<feature type="region of interest" description="Disordered" evidence="1">
    <location>
        <begin position="1364"/>
        <end position="1385"/>
    </location>
</feature>
<dbReference type="Pfam" id="PF03004">
    <property type="entry name" value="Transposase_24"/>
    <property type="match status" value="1"/>
</dbReference>
<feature type="region of interest" description="Disordered" evidence="1">
    <location>
        <begin position="938"/>
        <end position="958"/>
    </location>
</feature>
<evidence type="ECO:0000259" key="2">
    <source>
        <dbReference type="Pfam" id="PF13952"/>
    </source>
</evidence>
<accession>A0A1R3GIT6</accession>